<accession>A0AAF0U220</accession>
<dbReference type="EMBL" id="CP133618">
    <property type="protein sequence ID" value="WMV37814.1"/>
    <property type="molecule type" value="Genomic_DNA"/>
</dbReference>
<dbReference type="Proteomes" id="UP001234989">
    <property type="component" value="Chromosome 7"/>
</dbReference>
<sequence>MAKMMTQMDFLSKHVMVVVLRV</sequence>
<proteinExistence type="predicted"/>
<evidence type="ECO:0000313" key="2">
    <source>
        <dbReference type="Proteomes" id="UP001234989"/>
    </source>
</evidence>
<organism evidence="1 2">
    <name type="scientific">Solanum verrucosum</name>
    <dbReference type="NCBI Taxonomy" id="315347"/>
    <lineage>
        <taxon>Eukaryota</taxon>
        <taxon>Viridiplantae</taxon>
        <taxon>Streptophyta</taxon>
        <taxon>Embryophyta</taxon>
        <taxon>Tracheophyta</taxon>
        <taxon>Spermatophyta</taxon>
        <taxon>Magnoliopsida</taxon>
        <taxon>eudicotyledons</taxon>
        <taxon>Gunneridae</taxon>
        <taxon>Pentapetalae</taxon>
        <taxon>asterids</taxon>
        <taxon>lamiids</taxon>
        <taxon>Solanales</taxon>
        <taxon>Solanaceae</taxon>
        <taxon>Solanoideae</taxon>
        <taxon>Solaneae</taxon>
        <taxon>Solanum</taxon>
    </lineage>
</organism>
<evidence type="ECO:0000313" key="1">
    <source>
        <dbReference type="EMBL" id="WMV37814.1"/>
    </source>
</evidence>
<reference evidence="1" key="1">
    <citation type="submission" date="2023-08" db="EMBL/GenBank/DDBJ databases">
        <title>A de novo genome assembly of Solanum verrucosum Schlechtendal, a Mexican diploid species geographically isolated from the other diploid A-genome species in potato relatives.</title>
        <authorList>
            <person name="Hosaka K."/>
        </authorList>
    </citation>
    <scope>NUCLEOTIDE SEQUENCE</scope>
    <source>
        <tissue evidence="1">Young leaves</tissue>
    </source>
</reference>
<gene>
    <name evidence="1" type="ORF">MTR67_031199</name>
</gene>
<name>A0AAF0U220_SOLVR</name>
<keyword evidence="2" id="KW-1185">Reference proteome</keyword>
<protein>
    <submittedName>
        <fullName evidence="1">Uncharacterized protein</fullName>
    </submittedName>
</protein>
<dbReference type="AlphaFoldDB" id="A0AAF0U220"/>